<dbReference type="EMBL" id="JBHSPR010000120">
    <property type="protein sequence ID" value="MFC6023773.1"/>
    <property type="molecule type" value="Genomic_DNA"/>
</dbReference>
<evidence type="ECO:0000313" key="1">
    <source>
        <dbReference type="EMBL" id="MFC6023773.1"/>
    </source>
</evidence>
<name>A0ABW1KT47_9ACTN</name>
<dbReference type="RefSeq" id="WP_377434537.1">
    <property type="nucleotide sequence ID" value="NZ_JBHSPR010000120.1"/>
</dbReference>
<sequence length="155" mass="16353">MSVTLTDQDKSTLRTAAYGAVTLMSAADIAGKPHKAATDGSIALSSATGLVGHVLAEYPKDMKLDNKSVATIADNVLPALTAGMSLLKQQDSAEADNFRSTGRQKPLRRPPCRRCRPGKPMTGRLPLIVGTAEPYLPMLAICDPQNGAARAVLRP</sequence>
<dbReference type="Proteomes" id="UP001596203">
    <property type="component" value="Unassembled WGS sequence"/>
</dbReference>
<organism evidence="1 2">
    <name type="scientific">Plantactinospora solaniradicis</name>
    <dbReference type="NCBI Taxonomy" id="1723736"/>
    <lineage>
        <taxon>Bacteria</taxon>
        <taxon>Bacillati</taxon>
        <taxon>Actinomycetota</taxon>
        <taxon>Actinomycetes</taxon>
        <taxon>Micromonosporales</taxon>
        <taxon>Micromonosporaceae</taxon>
        <taxon>Plantactinospora</taxon>
    </lineage>
</organism>
<proteinExistence type="predicted"/>
<protein>
    <submittedName>
        <fullName evidence="1">Uncharacterized protein</fullName>
    </submittedName>
</protein>
<comment type="caution">
    <text evidence="1">The sequence shown here is derived from an EMBL/GenBank/DDBJ whole genome shotgun (WGS) entry which is preliminary data.</text>
</comment>
<keyword evidence="2" id="KW-1185">Reference proteome</keyword>
<reference evidence="2" key="1">
    <citation type="journal article" date="2019" name="Int. J. Syst. Evol. Microbiol.">
        <title>The Global Catalogue of Microorganisms (GCM) 10K type strain sequencing project: providing services to taxonomists for standard genome sequencing and annotation.</title>
        <authorList>
            <consortium name="The Broad Institute Genomics Platform"/>
            <consortium name="The Broad Institute Genome Sequencing Center for Infectious Disease"/>
            <person name="Wu L."/>
            <person name="Ma J."/>
        </authorList>
    </citation>
    <scope>NUCLEOTIDE SEQUENCE [LARGE SCALE GENOMIC DNA]</scope>
    <source>
        <strain evidence="2">ZS-35-S2</strain>
    </source>
</reference>
<evidence type="ECO:0000313" key="2">
    <source>
        <dbReference type="Proteomes" id="UP001596203"/>
    </source>
</evidence>
<gene>
    <name evidence="1" type="ORF">ACFP2T_47430</name>
</gene>
<accession>A0ABW1KT47</accession>